<feature type="signal peptide" evidence="1">
    <location>
        <begin position="1"/>
        <end position="27"/>
    </location>
</feature>
<feature type="chain" id="PRO_5045064374" evidence="1">
    <location>
        <begin position="28"/>
        <end position="174"/>
    </location>
</feature>
<evidence type="ECO:0000313" key="3">
    <source>
        <dbReference type="EMBL" id="MFD1341117.1"/>
    </source>
</evidence>
<dbReference type="Proteomes" id="UP001597135">
    <property type="component" value="Unassembled WGS sequence"/>
</dbReference>
<sequence length="174" mass="18427">MPHATSLRAAALALGLALTGLGLPVAAEPLPAPEGPVVLTVRGAISSTNGDDAAAFDMEMLRAVGERSFETSTIWTDGTHSFTGVSLDALLAAVGAEGTTIKATALNDYAVEIPVSDAIPDGPIIAYEMDGAQMSRRDKGPLWVIYPFDSTDSYRSETVYSRSIWQLDRIEILD</sequence>
<evidence type="ECO:0000259" key="2">
    <source>
        <dbReference type="Pfam" id="PF00174"/>
    </source>
</evidence>
<dbReference type="Pfam" id="PF00174">
    <property type="entry name" value="Oxidored_molyb"/>
    <property type="match status" value="1"/>
</dbReference>
<name>A0ABW3ZEM5_9RHOB</name>
<protein>
    <submittedName>
        <fullName evidence="3">Molybdopterin-dependent oxidoreductase</fullName>
    </submittedName>
</protein>
<organism evidence="3 4">
    <name type="scientific">Litorisediminicola beolgyonensis</name>
    <dbReference type="NCBI Taxonomy" id="1173614"/>
    <lineage>
        <taxon>Bacteria</taxon>
        <taxon>Pseudomonadati</taxon>
        <taxon>Pseudomonadota</taxon>
        <taxon>Alphaproteobacteria</taxon>
        <taxon>Rhodobacterales</taxon>
        <taxon>Paracoccaceae</taxon>
        <taxon>Litorisediminicola</taxon>
    </lineage>
</organism>
<reference evidence="4" key="1">
    <citation type="journal article" date="2019" name="Int. J. Syst. Evol. Microbiol.">
        <title>The Global Catalogue of Microorganisms (GCM) 10K type strain sequencing project: providing services to taxonomists for standard genome sequencing and annotation.</title>
        <authorList>
            <consortium name="The Broad Institute Genomics Platform"/>
            <consortium name="The Broad Institute Genome Sequencing Center for Infectious Disease"/>
            <person name="Wu L."/>
            <person name="Ma J."/>
        </authorList>
    </citation>
    <scope>NUCLEOTIDE SEQUENCE [LARGE SCALE GENOMIC DNA]</scope>
    <source>
        <strain evidence="4">CCUG 62953</strain>
    </source>
</reference>
<keyword evidence="1" id="KW-0732">Signal</keyword>
<accession>A0ABW3ZEM5</accession>
<evidence type="ECO:0000313" key="4">
    <source>
        <dbReference type="Proteomes" id="UP001597135"/>
    </source>
</evidence>
<dbReference type="RefSeq" id="WP_386801177.1">
    <property type="nucleotide sequence ID" value="NZ_JBHTMU010000002.1"/>
</dbReference>
<dbReference type="SUPFAM" id="SSF56524">
    <property type="entry name" value="Oxidoreductase molybdopterin-binding domain"/>
    <property type="match status" value="1"/>
</dbReference>
<dbReference type="InterPro" id="IPR036374">
    <property type="entry name" value="OxRdtase_Mopterin-bd_sf"/>
</dbReference>
<feature type="domain" description="Oxidoreductase molybdopterin-binding" evidence="2">
    <location>
        <begin position="77"/>
        <end position="147"/>
    </location>
</feature>
<dbReference type="Gene3D" id="3.90.420.10">
    <property type="entry name" value="Oxidoreductase, molybdopterin-binding domain"/>
    <property type="match status" value="1"/>
</dbReference>
<gene>
    <name evidence="3" type="ORF">ACFQ4E_01640</name>
</gene>
<comment type="caution">
    <text evidence="3">The sequence shown here is derived from an EMBL/GenBank/DDBJ whole genome shotgun (WGS) entry which is preliminary data.</text>
</comment>
<proteinExistence type="predicted"/>
<evidence type="ECO:0000256" key="1">
    <source>
        <dbReference type="SAM" id="SignalP"/>
    </source>
</evidence>
<keyword evidence="4" id="KW-1185">Reference proteome</keyword>
<dbReference type="EMBL" id="JBHTMU010000002">
    <property type="protein sequence ID" value="MFD1341117.1"/>
    <property type="molecule type" value="Genomic_DNA"/>
</dbReference>
<dbReference type="InterPro" id="IPR000572">
    <property type="entry name" value="OxRdtase_Mopterin-bd_dom"/>
</dbReference>